<evidence type="ECO:0000313" key="2">
    <source>
        <dbReference type="Proteomes" id="UP000177953"/>
    </source>
</evidence>
<dbReference type="NCBIfam" id="TIGR01053">
    <property type="entry name" value="LSD1"/>
    <property type="match status" value="1"/>
</dbReference>
<dbReference type="AlphaFoldDB" id="A0A1F6ME58"/>
<accession>A0A1F6ME58</accession>
<reference evidence="1 2" key="1">
    <citation type="journal article" date="2016" name="Nat. Commun.">
        <title>Thousands of microbial genomes shed light on interconnected biogeochemical processes in an aquifer system.</title>
        <authorList>
            <person name="Anantharaman K."/>
            <person name="Brown C.T."/>
            <person name="Hug L.A."/>
            <person name="Sharon I."/>
            <person name="Castelle C.J."/>
            <person name="Probst A.J."/>
            <person name="Thomas B.C."/>
            <person name="Singh A."/>
            <person name="Wilkins M.J."/>
            <person name="Karaoz U."/>
            <person name="Brodie E.L."/>
            <person name="Williams K.H."/>
            <person name="Hubbard S.S."/>
            <person name="Banfield J.F."/>
        </authorList>
    </citation>
    <scope>NUCLEOTIDE SEQUENCE [LARGE SCALE GENOMIC DNA]</scope>
</reference>
<name>A0A1F6ME58_9BACT</name>
<dbReference type="Proteomes" id="UP000177953">
    <property type="component" value="Unassembled WGS sequence"/>
</dbReference>
<dbReference type="EMBL" id="MFPU01000019">
    <property type="protein sequence ID" value="OGH69905.1"/>
    <property type="molecule type" value="Genomic_DNA"/>
</dbReference>
<protein>
    <submittedName>
        <fullName evidence="1">Uncharacterized protein</fullName>
    </submittedName>
</protein>
<comment type="caution">
    <text evidence="1">The sequence shown here is derived from an EMBL/GenBank/DDBJ whole genome shotgun (WGS) entry which is preliminary data.</text>
</comment>
<organism evidence="1 2">
    <name type="scientific">Candidatus Magasanikbacteria bacterium RIFCSPHIGHO2_01_FULL_47_8</name>
    <dbReference type="NCBI Taxonomy" id="1798673"/>
    <lineage>
        <taxon>Bacteria</taxon>
        <taxon>Candidatus Magasanikiibacteriota</taxon>
    </lineage>
</organism>
<gene>
    <name evidence="1" type="ORF">A2754_03920</name>
</gene>
<proteinExistence type="predicted"/>
<sequence length="71" mass="8026">MAVPYRDYRCGSCKKLLFRGWLAEGEVEVKCRSCHALTTVAESKFDGMLCAIVPCPHRLVPKAMEKKPKKI</sequence>
<evidence type="ECO:0000313" key="1">
    <source>
        <dbReference type="EMBL" id="OGH69905.1"/>
    </source>
</evidence>